<dbReference type="Proteomes" id="UP001302126">
    <property type="component" value="Unassembled WGS sequence"/>
</dbReference>
<gene>
    <name evidence="2" type="ORF">QBC35DRAFT_381504</name>
</gene>
<evidence type="ECO:0000256" key="1">
    <source>
        <dbReference type="SAM" id="MobiDB-lite"/>
    </source>
</evidence>
<feature type="region of interest" description="Disordered" evidence="1">
    <location>
        <begin position="550"/>
        <end position="569"/>
    </location>
</feature>
<feature type="compositionally biased region" description="Polar residues" evidence="1">
    <location>
        <begin position="42"/>
        <end position="66"/>
    </location>
</feature>
<dbReference type="AlphaFoldDB" id="A0AAN7AJF4"/>
<sequence length="569" mass="63651">MANHYHHTQGMQWPTSAHAERPQLSVQTTSPRHLPPYHEENPQSLFAPSSWRPVNQSRRPHSDTFSHLSAQTKNELAGRTGLSFSIQPPQPYEIDLGGRVTQLPQSPLLSPSRAAARYTPVSATFPTISVPSPSQQAETKIVVSIQGREDDDTDKRNAFFYWKEYHPSPLARKTPFGRHSSIATPRDELIDAVSGLNLGGPVKGLGKLARPVMHKYYHTEQALAEFMHKSDRVLLRPSYTGAEMANQRELERIETELFDTSKYMNGNGNNLTVVTWSDDSPWGAITLFEVDTPLPNTPRRSDSLLNRRKRFGLASLDLRENGKGPRAVKPVAAMELVPQQVLTNIRMDTAIKKLICVHQNGRFKWVVPQGSASPPCYARLQDPDEEDEEESIPSPPKGISTTTAAMEADEEAILGYRRRKTRSRHLSADNPGYSSKEIDADGVVATIPQFLALLHANHSSLIEVASSSAITSSYIPTDAGEFKAVNLDEFPKGKKHTGRAIHVVVLLPARADWADEKIFWTDEVGSLRELRQGRFRGLIERPRRRRRPLGMEREPGWESPPLSARSTAW</sequence>
<feature type="region of interest" description="Disordered" evidence="1">
    <location>
        <begin position="1"/>
        <end position="66"/>
    </location>
</feature>
<name>A0AAN7AJF4_9PEZI</name>
<comment type="caution">
    <text evidence="2">The sequence shown here is derived from an EMBL/GenBank/DDBJ whole genome shotgun (WGS) entry which is preliminary data.</text>
</comment>
<accession>A0AAN7AJF4</accession>
<keyword evidence="3" id="KW-1185">Reference proteome</keyword>
<proteinExistence type="predicted"/>
<reference evidence="2" key="1">
    <citation type="journal article" date="2023" name="Mol. Phylogenet. Evol.">
        <title>Genome-scale phylogeny and comparative genomics of the fungal order Sordariales.</title>
        <authorList>
            <person name="Hensen N."/>
            <person name="Bonometti L."/>
            <person name="Westerberg I."/>
            <person name="Brannstrom I.O."/>
            <person name="Guillou S."/>
            <person name="Cros-Aarteil S."/>
            <person name="Calhoun S."/>
            <person name="Haridas S."/>
            <person name="Kuo A."/>
            <person name="Mondo S."/>
            <person name="Pangilinan J."/>
            <person name="Riley R."/>
            <person name="LaButti K."/>
            <person name="Andreopoulos B."/>
            <person name="Lipzen A."/>
            <person name="Chen C."/>
            <person name="Yan M."/>
            <person name="Daum C."/>
            <person name="Ng V."/>
            <person name="Clum A."/>
            <person name="Steindorff A."/>
            <person name="Ohm R.A."/>
            <person name="Martin F."/>
            <person name="Silar P."/>
            <person name="Natvig D.O."/>
            <person name="Lalanne C."/>
            <person name="Gautier V."/>
            <person name="Ament-Velasquez S.L."/>
            <person name="Kruys A."/>
            <person name="Hutchinson M.I."/>
            <person name="Powell A.J."/>
            <person name="Barry K."/>
            <person name="Miller A.N."/>
            <person name="Grigoriev I.V."/>
            <person name="Debuchy R."/>
            <person name="Gladieux P."/>
            <person name="Hiltunen Thoren M."/>
            <person name="Johannesson H."/>
        </authorList>
    </citation>
    <scope>NUCLEOTIDE SEQUENCE</scope>
    <source>
        <strain evidence="2">PSN309</strain>
    </source>
</reference>
<feature type="region of interest" description="Disordered" evidence="1">
    <location>
        <begin position="379"/>
        <end position="401"/>
    </location>
</feature>
<reference evidence="2" key="2">
    <citation type="submission" date="2023-05" db="EMBL/GenBank/DDBJ databases">
        <authorList>
            <consortium name="Lawrence Berkeley National Laboratory"/>
            <person name="Steindorff A."/>
            <person name="Hensen N."/>
            <person name="Bonometti L."/>
            <person name="Westerberg I."/>
            <person name="Brannstrom I.O."/>
            <person name="Guillou S."/>
            <person name="Cros-Aarteil S."/>
            <person name="Calhoun S."/>
            <person name="Haridas S."/>
            <person name="Kuo A."/>
            <person name="Mondo S."/>
            <person name="Pangilinan J."/>
            <person name="Riley R."/>
            <person name="Labutti K."/>
            <person name="Andreopoulos B."/>
            <person name="Lipzen A."/>
            <person name="Chen C."/>
            <person name="Yanf M."/>
            <person name="Daum C."/>
            <person name="Ng V."/>
            <person name="Clum A."/>
            <person name="Ohm R."/>
            <person name="Martin F."/>
            <person name="Silar P."/>
            <person name="Natvig D."/>
            <person name="Lalanne C."/>
            <person name="Gautier V."/>
            <person name="Ament-Velasquez S.L."/>
            <person name="Kruys A."/>
            <person name="Hutchinson M.I."/>
            <person name="Powell A.J."/>
            <person name="Barry K."/>
            <person name="Miller A.N."/>
            <person name="Grigoriev I.V."/>
            <person name="Debuchy R."/>
            <person name="Gladieux P."/>
            <person name="Thoren M.H."/>
            <person name="Johannesson H."/>
        </authorList>
    </citation>
    <scope>NUCLEOTIDE SEQUENCE</scope>
    <source>
        <strain evidence="2">PSN309</strain>
    </source>
</reference>
<evidence type="ECO:0000313" key="2">
    <source>
        <dbReference type="EMBL" id="KAK4188874.1"/>
    </source>
</evidence>
<protein>
    <submittedName>
        <fullName evidence="2">Uncharacterized protein</fullName>
    </submittedName>
</protein>
<dbReference type="EMBL" id="MU864382">
    <property type="protein sequence ID" value="KAK4188874.1"/>
    <property type="molecule type" value="Genomic_DNA"/>
</dbReference>
<evidence type="ECO:0000313" key="3">
    <source>
        <dbReference type="Proteomes" id="UP001302126"/>
    </source>
</evidence>
<organism evidence="2 3">
    <name type="scientific">Podospora australis</name>
    <dbReference type="NCBI Taxonomy" id="1536484"/>
    <lineage>
        <taxon>Eukaryota</taxon>
        <taxon>Fungi</taxon>
        <taxon>Dikarya</taxon>
        <taxon>Ascomycota</taxon>
        <taxon>Pezizomycotina</taxon>
        <taxon>Sordariomycetes</taxon>
        <taxon>Sordariomycetidae</taxon>
        <taxon>Sordariales</taxon>
        <taxon>Podosporaceae</taxon>
        <taxon>Podospora</taxon>
    </lineage>
</organism>